<proteinExistence type="predicted"/>
<name>A0A8E0RLN8_9TREM</name>
<dbReference type="GO" id="GO:0005634">
    <property type="term" value="C:nucleus"/>
    <property type="evidence" value="ECO:0007669"/>
    <property type="project" value="TreeGrafter"/>
</dbReference>
<dbReference type="EMBL" id="LUCM01009436">
    <property type="protein sequence ID" value="KAA0186999.1"/>
    <property type="molecule type" value="Genomic_DNA"/>
</dbReference>
<gene>
    <name evidence="3" type="ORF">FBUS_09176</name>
</gene>
<evidence type="ECO:0000256" key="1">
    <source>
        <dbReference type="SAM" id="MobiDB-lite"/>
    </source>
</evidence>
<reference evidence="3" key="1">
    <citation type="submission" date="2019-05" db="EMBL/GenBank/DDBJ databases">
        <title>Annotation for the trematode Fasciolopsis buski.</title>
        <authorList>
            <person name="Choi Y.-J."/>
        </authorList>
    </citation>
    <scope>NUCLEOTIDE SEQUENCE</scope>
    <source>
        <strain evidence="3">HT</strain>
        <tissue evidence="3">Whole worm</tissue>
    </source>
</reference>
<evidence type="ECO:0000313" key="4">
    <source>
        <dbReference type="Proteomes" id="UP000728185"/>
    </source>
</evidence>
<evidence type="ECO:0000313" key="3">
    <source>
        <dbReference type="EMBL" id="KAA0186999.1"/>
    </source>
</evidence>
<dbReference type="Proteomes" id="UP000728185">
    <property type="component" value="Unassembled WGS sequence"/>
</dbReference>
<dbReference type="OrthoDB" id="20772at2759"/>
<dbReference type="GO" id="GO:0006974">
    <property type="term" value="P:DNA damage response"/>
    <property type="evidence" value="ECO:0007669"/>
    <property type="project" value="UniProtKB-ARBA"/>
</dbReference>
<accession>A0A8E0RLN8</accession>
<dbReference type="InterPro" id="IPR006640">
    <property type="entry name" value="SprT-like_domain"/>
</dbReference>
<dbReference type="PANTHER" id="PTHR23099:SF0">
    <property type="entry name" value="GERM CELL NUCLEAR ACIDIC PROTEIN"/>
    <property type="match status" value="1"/>
</dbReference>
<feature type="compositionally biased region" description="Polar residues" evidence="1">
    <location>
        <begin position="168"/>
        <end position="181"/>
    </location>
</feature>
<feature type="domain" description="SprT-like" evidence="2">
    <location>
        <begin position="7"/>
        <end position="134"/>
    </location>
</feature>
<protein>
    <recommendedName>
        <fullName evidence="2">SprT-like domain-containing protein</fullName>
    </recommendedName>
</protein>
<feature type="region of interest" description="Disordered" evidence="1">
    <location>
        <begin position="161"/>
        <end position="181"/>
    </location>
</feature>
<dbReference type="PANTHER" id="PTHR23099">
    <property type="entry name" value="TRANSCRIPTIONAL REGULATOR"/>
    <property type="match status" value="1"/>
</dbReference>
<evidence type="ECO:0000259" key="2">
    <source>
        <dbReference type="SMART" id="SM00731"/>
    </source>
</evidence>
<dbReference type="SMART" id="SM00731">
    <property type="entry name" value="SprT"/>
    <property type="match status" value="1"/>
</dbReference>
<organism evidence="3 4">
    <name type="scientific">Fasciolopsis buskii</name>
    <dbReference type="NCBI Taxonomy" id="27845"/>
    <lineage>
        <taxon>Eukaryota</taxon>
        <taxon>Metazoa</taxon>
        <taxon>Spiralia</taxon>
        <taxon>Lophotrochozoa</taxon>
        <taxon>Platyhelminthes</taxon>
        <taxon>Trematoda</taxon>
        <taxon>Digenea</taxon>
        <taxon>Plagiorchiida</taxon>
        <taxon>Echinostomata</taxon>
        <taxon>Echinostomatoidea</taxon>
        <taxon>Fasciolidae</taxon>
        <taxon>Fasciolopsis</taxon>
    </lineage>
</organism>
<comment type="caution">
    <text evidence="3">The sequence shown here is derived from an EMBL/GenBank/DDBJ whole genome shotgun (WGS) entry which is preliminary data.</text>
</comment>
<keyword evidence="4" id="KW-1185">Reference proteome</keyword>
<dbReference type="Pfam" id="PF10263">
    <property type="entry name" value="SprT-like"/>
    <property type="match status" value="1"/>
</dbReference>
<dbReference type="AlphaFoldDB" id="A0A8E0RLN8"/>
<sequence length="238" mass="26985">MCEAKYSSVNSFTLQIYQKRIKHGTRLAEIELSTKVCTSAERVRDTLLHEVCHAAVWIFEGINDGHGPRWRYWSWKAQQVWPRLPIVSVCHAYAIDTRFTYRCTGCGACVNRHSKSVNTEKQVCGRCHSKFELLLNTPRGRMMRPSLAGAMDRRLLSHIQKKSPHSVGVSSPRLQNSRSVSSRPAFADFVQKNYKSIRQTAGVNTHAEAMSQLGSLFRTMKLSQASAREQPKDGEQSM</sequence>